<evidence type="ECO:0000256" key="2">
    <source>
        <dbReference type="ARBA" id="ARBA00022741"/>
    </source>
</evidence>
<gene>
    <name evidence="6" type="ORF">N803_12590</name>
</gene>
<evidence type="ECO:0000313" key="6">
    <source>
        <dbReference type="EMBL" id="KGN37892.1"/>
    </source>
</evidence>
<protein>
    <recommendedName>
        <fullName evidence="5">Maltokinase N-terminal cap domain-containing protein</fullName>
    </recommendedName>
</protein>
<evidence type="ECO:0000256" key="4">
    <source>
        <dbReference type="ARBA" id="ARBA00022840"/>
    </source>
</evidence>
<evidence type="ECO:0000256" key="3">
    <source>
        <dbReference type="ARBA" id="ARBA00022777"/>
    </source>
</evidence>
<dbReference type="STRING" id="1385521.N803_12590"/>
<proteinExistence type="predicted"/>
<name>A0A0A0JPB3_9MICO</name>
<keyword evidence="3" id="KW-0418">Kinase</keyword>
<dbReference type="Pfam" id="PF18085">
    <property type="entry name" value="Mak_N_cap"/>
    <property type="match status" value="1"/>
</dbReference>
<dbReference type="EMBL" id="AVPK01000004">
    <property type="protein sequence ID" value="KGN37892.1"/>
    <property type="molecule type" value="Genomic_DNA"/>
</dbReference>
<organism evidence="6 7">
    <name type="scientific">Knoellia subterranea KCTC 19937</name>
    <dbReference type="NCBI Taxonomy" id="1385521"/>
    <lineage>
        <taxon>Bacteria</taxon>
        <taxon>Bacillati</taxon>
        <taxon>Actinomycetota</taxon>
        <taxon>Actinomycetes</taxon>
        <taxon>Micrococcales</taxon>
        <taxon>Intrasporangiaceae</taxon>
        <taxon>Knoellia</taxon>
    </lineage>
</organism>
<dbReference type="AlphaFoldDB" id="A0A0A0JPB3"/>
<evidence type="ECO:0000259" key="5">
    <source>
        <dbReference type="Pfam" id="PF18085"/>
    </source>
</evidence>
<keyword evidence="1" id="KW-0808">Transferase</keyword>
<feature type="domain" description="Maltokinase N-terminal cap" evidence="5">
    <location>
        <begin position="2"/>
        <end position="35"/>
    </location>
</feature>
<dbReference type="Proteomes" id="UP000030011">
    <property type="component" value="Unassembled WGS sequence"/>
</dbReference>
<keyword evidence="2" id="KW-0547">Nucleotide-binding</keyword>
<dbReference type="InterPro" id="IPR040999">
    <property type="entry name" value="Mak_N_cap"/>
</dbReference>
<evidence type="ECO:0000313" key="7">
    <source>
        <dbReference type="Proteomes" id="UP000030011"/>
    </source>
</evidence>
<accession>A0A0A0JPB3</accession>
<comment type="caution">
    <text evidence="6">The sequence shown here is derived from an EMBL/GenBank/DDBJ whole genome shotgun (WGS) entry which is preliminary data.</text>
</comment>
<sequence length="35" mass="3613">MECFLFGSAGGSTLFVPLTYRGAPLAGAEQHLLGT</sequence>
<evidence type="ECO:0000256" key="1">
    <source>
        <dbReference type="ARBA" id="ARBA00022679"/>
    </source>
</evidence>
<reference evidence="6 7" key="1">
    <citation type="submission" date="2013-08" db="EMBL/GenBank/DDBJ databases">
        <title>The genome sequence of Knoellia subterranea.</title>
        <authorList>
            <person name="Zhu W."/>
            <person name="Wang G."/>
        </authorList>
    </citation>
    <scope>NUCLEOTIDE SEQUENCE [LARGE SCALE GENOMIC DNA]</scope>
    <source>
        <strain evidence="6 7">KCTC 19937</strain>
    </source>
</reference>
<keyword evidence="7" id="KW-1185">Reference proteome</keyword>
<dbReference type="GO" id="GO:0005524">
    <property type="term" value="F:ATP binding"/>
    <property type="evidence" value="ECO:0007669"/>
    <property type="project" value="UniProtKB-KW"/>
</dbReference>
<dbReference type="GO" id="GO:0016301">
    <property type="term" value="F:kinase activity"/>
    <property type="evidence" value="ECO:0007669"/>
    <property type="project" value="UniProtKB-KW"/>
</dbReference>
<keyword evidence="4" id="KW-0067">ATP-binding</keyword>